<sequence length="143" mass="16456">MNIREFSEQTGLSAHTLRYYERAGLMGDVARDENGHRVYGPQDSQWVSFLHHLRETGMSIREMERYASLRGQGDATLQQRLQLLEQHTDQLARHLREQHEHLAKLRETVAVYQNRVHGRVLRGGDGRDLTASPPPAGDPAHRR</sequence>
<dbReference type="OrthoDB" id="9808480at2"/>
<dbReference type="InterPro" id="IPR047057">
    <property type="entry name" value="MerR_fam"/>
</dbReference>
<name>A0A3N7JXB4_9BURK</name>
<proteinExistence type="predicted"/>
<dbReference type="Gene3D" id="1.10.1660.10">
    <property type="match status" value="1"/>
</dbReference>
<dbReference type="PROSITE" id="PS50937">
    <property type="entry name" value="HTH_MERR_2"/>
    <property type="match status" value="1"/>
</dbReference>
<dbReference type="PANTHER" id="PTHR30204">
    <property type="entry name" value="REDOX-CYCLING DRUG-SENSING TRANSCRIPTIONAL ACTIVATOR SOXR"/>
    <property type="match status" value="1"/>
</dbReference>
<dbReference type="AlphaFoldDB" id="A0A3N7JXB4"/>
<reference evidence="4 5" key="1">
    <citation type="submission" date="2018-08" db="EMBL/GenBank/DDBJ databases">
        <authorList>
            <person name="Khan S.A."/>
            <person name="Jeon C.O."/>
            <person name="Chun B.H."/>
            <person name="Jeong S.E."/>
        </authorList>
    </citation>
    <scope>NUCLEOTIDE SEQUENCE [LARGE SCALE GENOMIC DNA]</scope>
    <source>
        <strain evidence="4 5">S-16</strain>
    </source>
</reference>
<evidence type="ECO:0000313" key="5">
    <source>
        <dbReference type="Proteomes" id="UP000267464"/>
    </source>
</evidence>
<dbReference type="GO" id="GO:0003700">
    <property type="term" value="F:DNA-binding transcription factor activity"/>
    <property type="evidence" value="ECO:0007669"/>
    <property type="project" value="InterPro"/>
</dbReference>
<dbReference type="Pfam" id="PF13411">
    <property type="entry name" value="MerR_1"/>
    <property type="match status" value="1"/>
</dbReference>
<feature type="region of interest" description="Disordered" evidence="2">
    <location>
        <begin position="121"/>
        <end position="143"/>
    </location>
</feature>
<gene>
    <name evidence="4" type="ORF">DZC73_15340</name>
</gene>
<protein>
    <submittedName>
        <fullName evidence="4">MerR family transcriptional regulator</fullName>
    </submittedName>
</protein>
<keyword evidence="5" id="KW-1185">Reference proteome</keyword>
<dbReference type="InterPro" id="IPR009061">
    <property type="entry name" value="DNA-bd_dom_put_sf"/>
</dbReference>
<accession>A0A3N7JXB4</accession>
<organism evidence="4 5">
    <name type="scientific">Piscinibacter terrae</name>
    <dbReference type="NCBI Taxonomy" id="2496871"/>
    <lineage>
        <taxon>Bacteria</taxon>
        <taxon>Pseudomonadati</taxon>
        <taxon>Pseudomonadota</taxon>
        <taxon>Betaproteobacteria</taxon>
        <taxon>Burkholderiales</taxon>
        <taxon>Sphaerotilaceae</taxon>
        <taxon>Piscinibacter</taxon>
    </lineage>
</organism>
<dbReference type="PRINTS" id="PR00040">
    <property type="entry name" value="HTHMERR"/>
</dbReference>
<dbReference type="RefSeq" id="WP_124541244.1">
    <property type="nucleotide sequence ID" value="NZ_QUSW01000004.1"/>
</dbReference>
<reference evidence="4 5" key="2">
    <citation type="submission" date="2018-12" db="EMBL/GenBank/DDBJ databases">
        <title>Rhizobacter gummiphilus sp. nov., a rubber-degrading bacterium isolated from the soil of a botanical garden in Japan.</title>
        <authorList>
            <person name="Shunsuke S.S."/>
        </authorList>
    </citation>
    <scope>NUCLEOTIDE SEQUENCE [LARGE SCALE GENOMIC DNA]</scope>
    <source>
        <strain evidence="4 5">S-16</strain>
    </source>
</reference>
<comment type="caution">
    <text evidence="4">The sequence shown here is derived from an EMBL/GenBank/DDBJ whole genome shotgun (WGS) entry which is preliminary data.</text>
</comment>
<dbReference type="Proteomes" id="UP000267464">
    <property type="component" value="Unassembled WGS sequence"/>
</dbReference>
<keyword evidence="1" id="KW-0238">DNA-binding</keyword>
<dbReference type="PANTHER" id="PTHR30204:SF98">
    <property type="entry name" value="HTH-TYPE TRANSCRIPTIONAL REGULATOR ADHR"/>
    <property type="match status" value="1"/>
</dbReference>
<evidence type="ECO:0000256" key="1">
    <source>
        <dbReference type="ARBA" id="ARBA00023125"/>
    </source>
</evidence>
<dbReference type="SUPFAM" id="SSF46955">
    <property type="entry name" value="Putative DNA-binding domain"/>
    <property type="match status" value="1"/>
</dbReference>
<dbReference type="SMART" id="SM00422">
    <property type="entry name" value="HTH_MERR"/>
    <property type="match status" value="1"/>
</dbReference>
<dbReference type="CDD" id="cd01109">
    <property type="entry name" value="HTH_YyaN"/>
    <property type="match status" value="1"/>
</dbReference>
<dbReference type="EMBL" id="QUSW01000004">
    <property type="protein sequence ID" value="RQP23525.1"/>
    <property type="molecule type" value="Genomic_DNA"/>
</dbReference>
<dbReference type="GO" id="GO:0003677">
    <property type="term" value="F:DNA binding"/>
    <property type="evidence" value="ECO:0007669"/>
    <property type="project" value="UniProtKB-KW"/>
</dbReference>
<feature type="domain" description="HTH merR-type" evidence="3">
    <location>
        <begin position="1"/>
        <end position="69"/>
    </location>
</feature>
<dbReference type="InterPro" id="IPR000551">
    <property type="entry name" value="MerR-type_HTH_dom"/>
</dbReference>
<evidence type="ECO:0000259" key="3">
    <source>
        <dbReference type="PROSITE" id="PS50937"/>
    </source>
</evidence>
<evidence type="ECO:0000313" key="4">
    <source>
        <dbReference type="EMBL" id="RQP23525.1"/>
    </source>
</evidence>
<evidence type="ECO:0000256" key="2">
    <source>
        <dbReference type="SAM" id="MobiDB-lite"/>
    </source>
</evidence>